<accession>A0AAV1FU29</accession>
<gene>
    <name evidence="1" type="ORF">XNOV1_A010014</name>
</gene>
<dbReference type="AlphaFoldDB" id="A0AAV1FU29"/>
<keyword evidence="2" id="KW-1185">Reference proteome</keyword>
<protein>
    <submittedName>
        <fullName evidence="1">Uncharacterized protein</fullName>
    </submittedName>
</protein>
<evidence type="ECO:0000313" key="1">
    <source>
        <dbReference type="EMBL" id="CAJ1064693.1"/>
    </source>
</evidence>
<name>A0AAV1FU29_XYRNO</name>
<dbReference type="EMBL" id="OY660872">
    <property type="protein sequence ID" value="CAJ1064693.1"/>
    <property type="molecule type" value="Genomic_DNA"/>
</dbReference>
<organism evidence="1 2">
    <name type="scientific">Xyrichtys novacula</name>
    <name type="common">Pearly razorfish</name>
    <name type="synonym">Hemipteronotus novacula</name>
    <dbReference type="NCBI Taxonomy" id="13765"/>
    <lineage>
        <taxon>Eukaryota</taxon>
        <taxon>Metazoa</taxon>
        <taxon>Chordata</taxon>
        <taxon>Craniata</taxon>
        <taxon>Vertebrata</taxon>
        <taxon>Euteleostomi</taxon>
        <taxon>Actinopterygii</taxon>
        <taxon>Neopterygii</taxon>
        <taxon>Teleostei</taxon>
        <taxon>Neoteleostei</taxon>
        <taxon>Acanthomorphata</taxon>
        <taxon>Eupercaria</taxon>
        <taxon>Labriformes</taxon>
        <taxon>Labridae</taxon>
        <taxon>Xyrichtys</taxon>
    </lineage>
</organism>
<dbReference type="Proteomes" id="UP001178508">
    <property type="component" value="Chromosome 9"/>
</dbReference>
<sequence length="111" mass="12458">MSAWHLFDNREAWQSARLQSVYNEVQAKQRPRGCEPACSACRSPHEGDVLGGGSTAPYVATRRYDVAIGSTPRGGLPIQHWPSSLSNGHQRVNTSLRLRAQWQWENSTLRL</sequence>
<reference evidence="1" key="1">
    <citation type="submission" date="2023-08" db="EMBL/GenBank/DDBJ databases">
        <authorList>
            <person name="Alioto T."/>
            <person name="Alioto T."/>
            <person name="Gomez Garrido J."/>
        </authorList>
    </citation>
    <scope>NUCLEOTIDE SEQUENCE</scope>
</reference>
<evidence type="ECO:0000313" key="2">
    <source>
        <dbReference type="Proteomes" id="UP001178508"/>
    </source>
</evidence>
<proteinExistence type="predicted"/>